<dbReference type="Proteomes" id="UP000093962">
    <property type="component" value="Unassembled WGS sequence"/>
</dbReference>
<dbReference type="PROSITE" id="PS00765">
    <property type="entry name" value="P_GLUCOSE_ISOMERASE_1"/>
    <property type="match status" value="1"/>
</dbReference>
<comment type="pathway">
    <text evidence="8">Carbohydrate biosynthesis; gluconeogenesis.</text>
</comment>
<dbReference type="PROSITE" id="PS00174">
    <property type="entry name" value="P_GLUCOSE_ISOMERASE_2"/>
    <property type="match status" value="1"/>
</dbReference>
<gene>
    <name evidence="8" type="primary">pgi</name>
    <name evidence="10" type="ORF">A5642_10435</name>
</gene>
<comment type="similarity">
    <text evidence="2 8 9">Belongs to the GPI family.</text>
</comment>
<evidence type="ECO:0000256" key="2">
    <source>
        <dbReference type="ARBA" id="ARBA00006604"/>
    </source>
</evidence>
<comment type="catalytic activity">
    <reaction evidence="7 8 9">
        <text>alpha-D-glucose 6-phosphate = beta-D-fructose 6-phosphate</text>
        <dbReference type="Rhea" id="RHEA:11816"/>
        <dbReference type="ChEBI" id="CHEBI:57634"/>
        <dbReference type="ChEBI" id="CHEBI:58225"/>
        <dbReference type="EC" id="5.3.1.9"/>
    </reaction>
</comment>
<dbReference type="CDD" id="cd05015">
    <property type="entry name" value="SIS_PGI_1"/>
    <property type="match status" value="1"/>
</dbReference>
<evidence type="ECO:0000313" key="11">
    <source>
        <dbReference type="Proteomes" id="UP000093962"/>
    </source>
</evidence>
<evidence type="ECO:0000256" key="1">
    <source>
        <dbReference type="ARBA" id="ARBA00004926"/>
    </source>
</evidence>
<dbReference type="InterPro" id="IPR018189">
    <property type="entry name" value="Phosphoglucose_isomerase_CS"/>
</dbReference>
<evidence type="ECO:0000256" key="4">
    <source>
        <dbReference type="ARBA" id="ARBA00022490"/>
    </source>
</evidence>
<dbReference type="Gene3D" id="1.10.1390.10">
    <property type="match status" value="1"/>
</dbReference>
<dbReference type="CDD" id="cd05016">
    <property type="entry name" value="SIS_PGI_2"/>
    <property type="match status" value="1"/>
</dbReference>
<dbReference type="OrthoDB" id="140919at2"/>
<dbReference type="AlphaFoldDB" id="A0A1A0N373"/>
<dbReference type="PRINTS" id="PR00662">
    <property type="entry name" value="G6PISOMERASE"/>
</dbReference>
<keyword evidence="3 8" id="KW-0312">Gluconeogenesis</keyword>
<dbReference type="Pfam" id="PF00342">
    <property type="entry name" value="PGI"/>
    <property type="match status" value="1"/>
</dbReference>
<evidence type="ECO:0000256" key="6">
    <source>
        <dbReference type="ARBA" id="ARBA00023235"/>
    </source>
</evidence>
<dbReference type="EMBL" id="LZSF01000030">
    <property type="protein sequence ID" value="OBA91488.1"/>
    <property type="molecule type" value="Genomic_DNA"/>
</dbReference>
<dbReference type="UniPathway" id="UPA00138"/>
<dbReference type="InterPro" id="IPR046348">
    <property type="entry name" value="SIS_dom_sf"/>
</dbReference>
<evidence type="ECO:0000256" key="3">
    <source>
        <dbReference type="ARBA" id="ARBA00022432"/>
    </source>
</evidence>
<feature type="active site" evidence="8">
    <location>
        <position position="386"/>
    </location>
</feature>
<evidence type="ECO:0000256" key="9">
    <source>
        <dbReference type="RuleBase" id="RU000612"/>
    </source>
</evidence>
<evidence type="ECO:0000256" key="7">
    <source>
        <dbReference type="ARBA" id="ARBA00029321"/>
    </source>
</evidence>
<keyword evidence="4 8" id="KW-0963">Cytoplasm</keyword>
<dbReference type="EC" id="5.3.1.9" evidence="8"/>
<name>A0A1A0N373_MYCMU</name>
<dbReference type="InterPro" id="IPR035482">
    <property type="entry name" value="SIS_PGI_2"/>
</dbReference>
<dbReference type="FunFam" id="3.40.50.10490:FF:000018">
    <property type="entry name" value="Glucose-6-phosphate isomerase"/>
    <property type="match status" value="1"/>
</dbReference>
<evidence type="ECO:0000256" key="5">
    <source>
        <dbReference type="ARBA" id="ARBA00023152"/>
    </source>
</evidence>
<dbReference type="InterPro" id="IPR023096">
    <property type="entry name" value="G6P_Isomerase_C"/>
</dbReference>
<proteinExistence type="inferred from homology"/>
<dbReference type="HAMAP" id="MF_00473">
    <property type="entry name" value="G6P_isomerase"/>
    <property type="match status" value="1"/>
</dbReference>
<comment type="caution">
    <text evidence="10">The sequence shown here is derived from an EMBL/GenBank/DDBJ whole genome shotgun (WGS) entry which is preliminary data.</text>
</comment>
<comment type="pathway">
    <text evidence="1 8 9">Carbohydrate degradation; glycolysis; D-glyceraldehyde 3-phosphate and glycerone phosphate from D-glucose: step 2/4.</text>
</comment>
<keyword evidence="6 8" id="KW-0413">Isomerase</keyword>
<feature type="active site" description="Proton donor" evidence="8">
    <location>
        <position position="355"/>
    </location>
</feature>
<dbReference type="InterPro" id="IPR035476">
    <property type="entry name" value="SIS_PGI_1"/>
</dbReference>
<evidence type="ECO:0000313" key="10">
    <source>
        <dbReference type="EMBL" id="OBA91488.1"/>
    </source>
</evidence>
<dbReference type="GO" id="GO:0048029">
    <property type="term" value="F:monosaccharide binding"/>
    <property type="evidence" value="ECO:0007669"/>
    <property type="project" value="TreeGrafter"/>
</dbReference>
<dbReference type="NCBIfam" id="NF001211">
    <property type="entry name" value="PRK00179.1"/>
    <property type="match status" value="1"/>
</dbReference>
<dbReference type="GO" id="GO:0004347">
    <property type="term" value="F:glucose-6-phosphate isomerase activity"/>
    <property type="evidence" value="ECO:0007669"/>
    <property type="project" value="UniProtKB-UniRule"/>
</dbReference>
<dbReference type="InterPro" id="IPR001672">
    <property type="entry name" value="G6P_Isomerase"/>
</dbReference>
<dbReference type="GO" id="GO:0006094">
    <property type="term" value="P:gluconeogenesis"/>
    <property type="evidence" value="ECO:0007669"/>
    <property type="project" value="UniProtKB-UniRule"/>
</dbReference>
<feature type="active site" evidence="8">
    <location>
        <position position="506"/>
    </location>
</feature>
<organism evidence="10 11">
    <name type="scientific">Mycolicibacterium mucogenicum</name>
    <name type="common">Mycobacterium mucogenicum</name>
    <dbReference type="NCBI Taxonomy" id="56689"/>
    <lineage>
        <taxon>Bacteria</taxon>
        <taxon>Bacillati</taxon>
        <taxon>Actinomycetota</taxon>
        <taxon>Actinomycetes</taxon>
        <taxon>Mycobacteriales</taxon>
        <taxon>Mycobacteriaceae</taxon>
        <taxon>Mycolicibacterium</taxon>
    </lineage>
</organism>
<dbReference type="PANTHER" id="PTHR11469">
    <property type="entry name" value="GLUCOSE-6-PHOSPHATE ISOMERASE"/>
    <property type="match status" value="1"/>
</dbReference>
<dbReference type="GO" id="GO:0006096">
    <property type="term" value="P:glycolytic process"/>
    <property type="evidence" value="ECO:0007669"/>
    <property type="project" value="UniProtKB-UniRule"/>
</dbReference>
<dbReference type="PROSITE" id="PS51463">
    <property type="entry name" value="P_GLUCOSE_ISOMERASE_3"/>
    <property type="match status" value="1"/>
</dbReference>
<protein>
    <recommendedName>
        <fullName evidence="8">Glucose-6-phosphate isomerase</fullName>
        <shortName evidence="8">GPI</shortName>
        <ecNumber evidence="8">5.3.1.9</ecNumber>
    </recommendedName>
    <alternativeName>
        <fullName evidence="8">Phosphoglucose isomerase</fullName>
        <shortName evidence="8">PGI</shortName>
    </alternativeName>
    <alternativeName>
        <fullName evidence="8">Phosphohexose isomerase</fullName>
        <shortName evidence="8">PHI</shortName>
    </alternativeName>
</protein>
<sequence length="541" mass="59608">MPDSPLRLHPAYAALAEHHATIGNRHLRDLFADDPDRGEWFNAEAAGLYLDYSKNRITDETLDLLVELANQCGLEERRDSMFAGEPINVSEDRAVLHVALRMPKDATLIVDGVDVVAQVHDVLDRMAEFATKIRSGEWKGHTGKPIRNIVNIGIGGSDLGPVMAYEALRHYTERNLTFRFVSNVDSTDFAEATRDLSADETLFIVSSKTFTTLETLTNATSAREWVLGQLGDESAIAKHFVAVSTNAERVSQFGIDTANMFGFWDWVGGRYSMDSAIGLSTMVALGPDQFNEMLAGLHAMDEHFRTTPLRQNLPVLMGLLTVWYVEFFGASAVGVMPYDQYLKRFPAYLQQLTMESNGKHVTLDGTVVDYQTGPLYWGEPGTNGQHSFYQLIHQGTSLIPVDLIGFAQGLNPLGDHHDILSSNVFAQAQALAFGKSAAELRAEGAPEAVVPHRVMEGNRPTNVLLAQVLTPHILGALVALYEHSVFTQGTIWGINSFDQWGVELGKALAVAILPGLQSDAEPELDHDSSTNKLIQRYRSLK</sequence>
<dbReference type="GO" id="GO:0097367">
    <property type="term" value="F:carbohydrate derivative binding"/>
    <property type="evidence" value="ECO:0007669"/>
    <property type="project" value="InterPro"/>
</dbReference>
<dbReference type="UniPathway" id="UPA00109">
    <property type="reaction ID" value="UER00181"/>
</dbReference>
<comment type="function">
    <text evidence="8">Catalyzes the reversible isomerization of glucose-6-phosphate to fructose-6-phosphate.</text>
</comment>
<reference evidence="10 11" key="1">
    <citation type="submission" date="2016-06" db="EMBL/GenBank/DDBJ databases">
        <authorList>
            <person name="Kjaerup R.B."/>
            <person name="Dalgaard T.S."/>
            <person name="Juul-Madsen H.R."/>
        </authorList>
    </citation>
    <scope>NUCLEOTIDE SEQUENCE [LARGE SCALE GENOMIC DNA]</scope>
    <source>
        <strain evidence="10 11">1199456.5</strain>
    </source>
</reference>
<dbReference type="SUPFAM" id="SSF53697">
    <property type="entry name" value="SIS domain"/>
    <property type="match status" value="1"/>
</dbReference>
<dbReference type="Gene3D" id="3.40.50.10490">
    <property type="entry name" value="Glucose-6-phosphate isomerase like protein, domain 1"/>
    <property type="match status" value="2"/>
</dbReference>
<evidence type="ECO:0000256" key="8">
    <source>
        <dbReference type="HAMAP-Rule" id="MF_00473"/>
    </source>
</evidence>
<comment type="subcellular location">
    <subcellularLocation>
        <location evidence="8">Cytoplasm</location>
    </subcellularLocation>
</comment>
<dbReference type="GO" id="GO:0005829">
    <property type="term" value="C:cytosol"/>
    <property type="evidence" value="ECO:0007669"/>
    <property type="project" value="TreeGrafter"/>
</dbReference>
<accession>A0A1A0N373</accession>
<dbReference type="PANTHER" id="PTHR11469:SF1">
    <property type="entry name" value="GLUCOSE-6-PHOSPHATE ISOMERASE"/>
    <property type="match status" value="1"/>
</dbReference>
<dbReference type="GO" id="GO:0051156">
    <property type="term" value="P:glucose 6-phosphate metabolic process"/>
    <property type="evidence" value="ECO:0007669"/>
    <property type="project" value="TreeGrafter"/>
</dbReference>
<keyword evidence="5 8" id="KW-0324">Glycolysis</keyword>